<keyword evidence="3" id="KW-1185">Reference proteome</keyword>
<proteinExistence type="predicted"/>
<dbReference type="STRING" id="218491.ECA0251"/>
<dbReference type="Pfam" id="PF19580">
    <property type="entry name" value="Exo_endo_phos_3"/>
    <property type="match status" value="1"/>
</dbReference>
<evidence type="ECO:0000259" key="1">
    <source>
        <dbReference type="Pfam" id="PF19580"/>
    </source>
</evidence>
<feature type="domain" description="Endonuclease/exonuclease/phosphatase" evidence="1">
    <location>
        <begin position="137"/>
        <end position="285"/>
    </location>
</feature>
<dbReference type="AlphaFoldDB" id="Q6DAK2"/>
<accession>Q6DAK2</accession>
<keyword evidence="2" id="KW-0378">Hydrolase</keyword>
<sequence>MLLSLSVKETTMKIRIAIYNVENLFHRTAILNLPDSQQIDALLEQVRQLQQLLEQPQYDDALKDKVFRLSIALRPYIDIRTDAGTLGRWKKEEAGTGFRINKSCRGRGDWIGEIVFKSQEFSSQQRKNTGKIINLLNADILCAVEVENMDVLRDFNSQVLGKKKFSQFVMIDSPNDPRGIDVACLTRYRIVQLRTHIFDAGKQFDPVFSRDCLEVTLDAGLKQPIYILCNHFKSQSGQTEQERQRGAQKRRDQSERVAEIVQQTYDLKKDYVVILGDLNEDSSNPWQSLAPLFSLSDLHPVIDPERPEKERYTYYFSGGKKGARLNQLDYIFLSAPLHQAVVEWGVERRGIYNIDKIAAKEGAEPVTPLPEVTSWDTAASDHAALWVEVDIT</sequence>
<evidence type="ECO:0000313" key="3">
    <source>
        <dbReference type="Proteomes" id="UP000007966"/>
    </source>
</evidence>
<dbReference type="PANTHER" id="PTHR42834">
    <property type="entry name" value="ENDONUCLEASE/EXONUCLEASE/PHOSPHATASE FAMILY PROTEIN (AFU_ORTHOLOGUE AFUA_3G09210)"/>
    <property type="match status" value="1"/>
</dbReference>
<dbReference type="InterPro" id="IPR005135">
    <property type="entry name" value="Endo/exonuclease/phosphatase"/>
</dbReference>
<dbReference type="InterPro" id="IPR036691">
    <property type="entry name" value="Endo/exonu/phosph_ase_sf"/>
</dbReference>
<dbReference type="PANTHER" id="PTHR42834:SF1">
    <property type="entry name" value="ENDONUCLEASE_EXONUCLEASE_PHOSPHATASE FAMILY PROTEIN (AFU_ORTHOLOGUE AFUA_3G09210)"/>
    <property type="match status" value="1"/>
</dbReference>
<dbReference type="eggNOG" id="COG2374">
    <property type="taxonomic scope" value="Bacteria"/>
</dbReference>
<evidence type="ECO:0000313" key="2">
    <source>
        <dbReference type="EMBL" id="CAG73171.1"/>
    </source>
</evidence>
<dbReference type="SUPFAM" id="SSF56219">
    <property type="entry name" value="DNase I-like"/>
    <property type="match status" value="1"/>
</dbReference>
<organism evidence="2 3">
    <name type="scientific">Pectobacterium atrosepticum (strain SCRI 1043 / ATCC BAA-672)</name>
    <name type="common">Erwinia carotovora subsp. atroseptica</name>
    <dbReference type="NCBI Taxonomy" id="218491"/>
    <lineage>
        <taxon>Bacteria</taxon>
        <taxon>Pseudomonadati</taxon>
        <taxon>Pseudomonadota</taxon>
        <taxon>Gammaproteobacteria</taxon>
        <taxon>Enterobacterales</taxon>
        <taxon>Pectobacteriaceae</taxon>
        <taxon>Pectobacterium</taxon>
    </lineage>
</organism>
<dbReference type="HOGENOM" id="CLU_058620_0_0_6"/>
<keyword evidence="2" id="KW-0540">Nuclease</keyword>
<dbReference type="GO" id="GO:0004519">
    <property type="term" value="F:endonuclease activity"/>
    <property type="evidence" value="ECO:0007669"/>
    <property type="project" value="UniProtKB-KW"/>
</dbReference>
<dbReference type="Proteomes" id="UP000007966">
    <property type="component" value="Chromosome"/>
</dbReference>
<dbReference type="KEGG" id="eca:ECA0251"/>
<name>Q6DAK2_PECAS</name>
<reference evidence="2" key="1">
    <citation type="submission" date="2004-02" db="EMBL/GenBank/DDBJ databases">
        <title>The genome sequence of the enterobacterial phytopathogen Erwinia carotovora subsp. atroseptica SCRI1043 and functional genomic identification of novel virulence factors.</title>
        <authorList>
            <person name="Bell K.S."/>
            <person name="Sebaihia M."/>
            <person name="Pritchard L."/>
            <person name="Holden M."/>
            <person name="Hyman L.J."/>
            <person name="Holeva M.C."/>
            <person name="Thomson N.R."/>
            <person name="Bentley S.D."/>
            <person name="Churcher C."/>
            <person name="Mungall K."/>
            <person name="Atkin R."/>
            <person name="Bason N."/>
            <person name="Brooks K."/>
            <person name="Chillingworth T."/>
            <person name="Clark K."/>
            <person name="Doggett J."/>
            <person name="Fraser A."/>
            <person name="Hance Z."/>
            <person name="Hauser H."/>
            <person name="Jagels K."/>
            <person name="Moule S."/>
            <person name="Norbertczak H."/>
            <person name="Ormond D."/>
            <person name="Price C."/>
            <person name="Quail M.A."/>
            <person name="Sanders M."/>
            <person name="Walker D."/>
            <person name="Whitehead S."/>
            <person name="Salmond G.P.C."/>
            <person name="Birch P.R.J."/>
            <person name="Barrell B.G."/>
            <person name="Parkhill J."/>
            <person name="Toth I.K."/>
        </authorList>
    </citation>
    <scope>NUCLEOTIDE SEQUENCE</scope>
    <source>
        <strain evidence="2">SCRI1043</strain>
    </source>
</reference>
<dbReference type="Gene3D" id="3.60.10.10">
    <property type="entry name" value="Endonuclease/exonuclease/phosphatase"/>
    <property type="match status" value="1"/>
</dbReference>
<keyword evidence="2" id="KW-0255">Endonuclease</keyword>
<protein>
    <submittedName>
        <fullName evidence="2">Endonuclease/Exonuclease/phosphatase family protein</fullName>
    </submittedName>
</protein>
<gene>
    <name evidence="2" type="ordered locus">ECA0251</name>
</gene>
<dbReference type="EMBL" id="BX950851">
    <property type="protein sequence ID" value="CAG73171.1"/>
    <property type="molecule type" value="Genomic_DNA"/>
</dbReference>